<evidence type="ECO:0000313" key="3">
    <source>
        <dbReference type="EMBL" id="KAL1867872.1"/>
    </source>
</evidence>
<dbReference type="EMBL" id="JAWRVE010000048">
    <property type="protein sequence ID" value="KAL1867872.1"/>
    <property type="molecule type" value="Genomic_DNA"/>
</dbReference>
<evidence type="ECO:0008006" key="5">
    <source>
        <dbReference type="Google" id="ProtNLM"/>
    </source>
</evidence>
<protein>
    <recommendedName>
        <fullName evidence="5">Transmembrane protein</fullName>
    </recommendedName>
</protein>
<feature type="region of interest" description="Disordered" evidence="1">
    <location>
        <begin position="154"/>
        <end position="203"/>
    </location>
</feature>
<accession>A0ABR3WW34</accession>
<feature type="region of interest" description="Disordered" evidence="1">
    <location>
        <begin position="217"/>
        <end position="248"/>
    </location>
</feature>
<keyword evidence="2" id="KW-1133">Transmembrane helix</keyword>
<evidence type="ECO:0000256" key="1">
    <source>
        <dbReference type="SAM" id="MobiDB-lite"/>
    </source>
</evidence>
<organism evidence="3 4">
    <name type="scientific">Diaporthe australafricana</name>
    <dbReference type="NCBI Taxonomy" id="127596"/>
    <lineage>
        <taxon>Eukaryota</taxon>
        <taxon>Fungi</taxon>
        <taxon>Dikarya</taxon>
        <taxon>Ascomycota</taxon>
        <taxon>Pezizomycotina</taxon>
        <taxon>Sordariomycetes</taxon>
        <taxon>Sordariomycetidae</taxon>
        <taxon>Diaporthales</taxon>
        <taxon>Diaporthaceae</taxon>
        <taxon>Diaporthe</taxon>
    </lineage>
</organism>
<keyword evidence="2" id="KW-0472">Membrane</keyword>
<proteinExistence type="predicted"/>
<feature type="region of interest" description="Disordered" evidence="1">
    <location>
        <begin position="1"/>
        <end position="55"/>
    </location>
</feature>
<feature type="region of interest" description="Disordered" evidence="1">
    <location>
        <begin position="112"/>
        <end position="136"/>
    </location>
</feature>
<keyword evidence="4" id="KW-1185">Reference proteome</keyword>
<gene>
    <name evidence="3" type="ORF">Daus18300_006147</name>
</gene>
<feature type="compositionally biased region" description="Low complexity" evidence="1">
    <location>
        <begin position="217"/>
        <end position="226"/>
    </location>
</feature>
<evidence type="ECO:0000313" key="4">
    <source>
        <dbReference type="Proteomes" id="UP001583177"/>
    </source>
</evidence>
<dbReference type="Proteomes" id="UP001583177">
    <property type="component" value="Unassembled WGS sequence"/>
</dbReference>
<feature type="transmembrane region" description="Helical" evidence="2">
    <location>
        <begin position="64"/>
        <end position="85"/>
    </location>
</feature>
<reference evidence="3 4" key="1">
    <citation type="journal article" date="2024" name="IMA Fungus">
        <title>IMA Genome - F19 : A genome assembly and annotation guide to empower mycologists, including annotated draft genome sequences of Ceratocystis pirilliformis, Diaporthe australafricana, Fusarium ophioides, Paecilomyces lecythidis, and Sporothrix stenoceras.</title>
        <authorList>
            <person name="Aylward J."/>
            <person name="Wilson A.M."/>
            <person name="Visagie C.M."/>
            <person name="Spraker J."/>
            <person name="Barnes I."/>
            <person name="Buitendag C."/>
            <person name="Ceriani C."/>
            <person name="Del Mar Angel L."/>
            <person name="du Plessis D."/>
            <person name="Fuchs T."/>
            <person name="Gasser K."/>
            <person name="Kramer D."/>
            <person name="Li W."/>
            <person name="Munsamy K."/>
            <person name="Piso A."/>
            <person name="Price J.L."/>
            <person name="Sonnekus B."/>
            <person name="Thomas C."/>
            <person name="van der Nest A."/>
            <person name="van Dijk A."/>
            <person name="van Heerden A."/>
            <person name="van Vuuren N."/>
            <person name="Yilmaz N."/>
            <person name="Duong T.A."/>
            <person name="van der Merwe N.A."/>
            <person name="Wingfield M.J."/>
            <person name="Wingfield B.D."/>
        </authorList>
    </citation>
    <scope>NUCLEOTIDE SEQUENCE [LARGE SCALE GENOMIC DNA]</scope>
    <source>
        <strain evidence="3 4">CMW 18300</strain>
    </source>
</reference>
<keyword evidence="2" id="KW-0812">Transmembrane</keyword>
<sequence length="266" mass="28407">MSPGYTSNSPSSSSSSSSSTPNITPSVPTVTPIFPASGAGAASSSSSSSDTPADATTTSLATKLGLGLGIPFVVVAVALLTACVYRRRRRLRYRQAPPFDFGAPDMAPVSAADFAPFHGDPQQQHQQQQAYRYGPPRNSLWSAWGAGGAGAGVGRSGGGPYDDTDSSLGYPGRRQWRQVPEQGTPPVAHGYEDIGSPYEDRGHDTYHQVQVPVVQVHQPQQGQGQDQDQDQEDQEPERLPKWRGSARVSRGLSVNEELAFFFGVQF</sequence>
<evidence type="ECO:0000256" key="2">
    <source>
        <dbReference type="SAM" id="Phobius"/>
    </source>
</evidence>
<comment type="caution">
    <text evidence="3">The sequence shown here is derived from an EMBL/GenBank/DDBJ whole genome shotgun (WGS) entry which is preliminary data.</text>
</comment>
<name>A0ABR3WW34_9PEZI</name>